<gene>
    <name evidence="2" type="ORF">MSAN_01125800</name>
</gene>
<evidence type="ECO:0000259" key="1">
    <source>
        <dbReference type="Pfam" id="PF12697"/>
    </source>
</evidence>
<accession>A0A8H7D6A9</accession>
<dbReference type="Proteomes" id="UP000623467">
    <property type="component" value="Unassembled WGS sequence"/>
</dbReference>
<keyword evidence="3" id="KW-1185">Reference proteome</keyword>
<dbReference type="OrthoDB" id="94039at2759"/>
<dbReference type="GO" id="GO:0016787">
    <property type="term" value="F:hydrolase activity"/>
    <property type="evidence" value="ECO:0007669"/>
    <property type="project" value="UniProtKB-KW"/>
</dbReference>
<dbReference type="SUPFAM" id="SSF53474">
    <property type="entry name" value="alpha/beta-Hydrolases"/>
    <property type="match status" value="1"/>
</dbReference>
<name>A0A8H7D6A9_9AGAR</name>
<proteinExistence type="predicted"/>
<dbReference type="InterPro" id="IPR000073">
    <property type="entry name" value="AB_hydrolase_1"/>
</dbReference>
<evidence type="ECO:0000313" key="3">
    <source>
        <dbReference type="Proteomes" id="UP000623467"/>
    </source>
</evidence>
<reference evidence="2" key="1">
    <citation type="submission" date="2020-05" db="EMBL/GenBank/DDBJ databases">
        <title>Mycena genomes resolve the evolution of fungal bioluminescence.</title>
        <authorList>
            <person name="Tsai I.J."/>
        </authorList>
    </citation>
    <scope>NUCLEOTIDE SEQUENCE</scope>
    <source>
        <strain evidence="2">160909Yilan</strain>
    </source>
</reference>
<dbReference type="Gene3D" id="3.40.50.1820">
    <property type="entry name" value="alpha/beta hydrolase"/>
    <property type="match status" value="1"/>
</dbReference>
<dbReference type="Pfam" id="PF12697">
    <property type="entry name" value="Abhydrolase_6"/>
    <property type="match status" value="1"/>
</dbReference>
<evidence type="ECO:0000313" key="2">
    <source>
        <dbReference type="EMBL" id="KAF7360957.1"/>
    </source>
</evidence>
<comment type="caution">
    <text evidence="2">The sequence shown here is derived from an EMBL/GenBank/DDBJ whole genome shotgun (WGS) entry which is preliminary data.</text>
</comment>
<dbReference type="EMBL" id="JACAZH010000008">
    <property type="protein sequence ID" value="KAF7360957.1"/>
    <property type="molecule type" value="Genomic_DNA"/>
</dbReference>
<sequence>MLKELTVTRVVFSCPPNAHGHILKMTAKRYWTSDSDANTEGLSLFFAHCVASHKEQWEPIIPQIFQTQAGKALYHRVREAWAVDWQSHGEAGVLNRDLLSEDGVAAFEWGDAIAAFIRSPHLLGRRIVGIGHSGGARALVLSLRFLPEIPFTSLILIEPTMATPALYARTMAPHIPAIVSATRRKRDTWPSREEAGAWMGAREPWRRWNKTVFALFIEHGLVPTTTGSGDVTLKCDRRHEARGMAHVEPHMSAVEVLGRLGGKVPVHLVWANGSELPLSLFPPLSIIRYTSSFSYYAIRRKANPDARSPRIMQDALSARADVDADGNEKQNGRRFASITRLEGGHRIVQESPDEVARAICHALDSISVTDRGERSRL</sequence>
<feature type="domain" description="AB hydrolase-1" evidence="1">
    <location>
        <begin position="44"/>
        <end position="358"/>
    </location>
</feature>
<organism evidence="2 3">
    <name type="scientific">Mycena sanguinolenta</name>
    <dbReference type="NCBI Taxonomy" id="230812"/>
    <lineage>
        <taxon>Eukaryota</taxon>
        <taxon>Fungi</taxon>
        <taxon>Dikarya</taxon>
        <taxon>Basidiomycota</taxon>
        <taxon>Agaricomycotina</taxon>
        <taxon>Agaricomycetes</taxon>
        <taxon>Agaricomycetidae</taxon>
        <taxon>Agaricales</taxon>
        <taxon>Marasmiineae</taxon>
        <taxon>Mycenaceae</taxon>
        <taxon>Mycena</taxon>
    </lineage>
</organism>
<keyword evidence="2" id="KW-0378">Hydrolase</keyword>
<protein>
    <submittedName>
        <fullName evidence="2">CN hydrolase domain-containing protein</fullName>
    </submittedName>
</protein>
<dbReference type="AlphaFoldDB" id="A0A8H7D6A9"/>
<dbReference type="InterPro" id="IPR029058">
    <property type="entry name" value="AB_hydrolase_fold"/>
</dbReference>